<evidence type="ECO:0000256" key="4">
    <source>
        <dbReference type="ARBA" id="ARBA00023163"/>
    </source>
</evidence>
<evidence type="ECO:0000256" key="3">
    <source>
        <dbReference type="ARBA" id="ARBA00023125"/>
    </source>
</evidence>
<gene>
    <name evidence="6" type="ORF">SAMN04488038_11191</name>
</gene>
<feature type="domain" description="HTH lysR-type" evidence="5">
    <location>
        <begin position="8"/>
        <end position="65"/>
    </location>
</feature>
<dbReference type="EMBL" id="FOFS01000011">
    <property type="protein sequence ID" value="SEQ84141.1"/>
    <property type="molecule type" value="Genomic_DNA"/>
</dbReference>
<dbReference type="InterPro" id="IPR036390">
    <property type="entry name" value="WH_DNA-bd_sf"/>
</dbReference>
<sequence>MAKRVARIDWNDISLLLAVARDRQLRTAALRLGVDTSTVSRRLAAAEERLGTRLFLRKPDGYVPTQAGHMFLESAQTIEGQVLSIFNATRSASEEVQGPVRITSVDTLLGDWLVPRLPELLALHPKLEIRLLPEHKNLSFTHSESDLALRLARPEQDAALLMRRVGSFGIWVYGAPQFRGVTPAQWPELPWITYEDDLADLPQMRWLHAMAPKLRCHLRTSATAIITRACEAGLGLALLPAIAARDAKLVRLSDAPVHQREIWLLKHRATARIAKFRVVADWLAECIAQDEKLLLGL</sequence>
<evidence type="ECO:0000259" key="5">
    <source>
        <dbReference type="PROSITE" id="PS50931"/>
    </source>
</evidence>
<dbReference type="GO" id="GO:0003700">
    <property type="term" value="F:DNA-binding transcription factor activity"/>
    <property type="evidence" value="ECO:0007669"/>
    <property type="project" value="InterPro"/>
</dbReference>
<dbReference type="InterPro" id="IPR005119">
    <property type="entry name" value="LysR_subst-bd"/>
</dbReference>
<dbReference type="InterPro" id="IPR058163">
    <property type="entry name" value="LysR-type_TF_proteobact-type"/>
</dbReference>
<keyword evidence="2" id="KW-0805">Transcription regulation</keyword>
<dbReference type="AlphaFoldDB" id="A0A1H9JAT9"/>
<dbReference type="Pfam" id="PF00126">
    <property type="entry name" value="HTH_1"/>
    <property type="match status" value="1"/>
</dbReference>
<dbReference type="Gene3D" id="1.10.10.10">
    <property type="entry name" value="Winged helix-like DNA-binding domain superfamily/Winged helix DNA-binding domain"/>
    <property type="match status" value="1"/>
</dbReference>
<dbReference type="GO" id="GO:0043565">
    <property type="term" value="F:sequence-specific DNA binding"/>
    <property type="evidence" value="ECO:0007669"/>
    <property type="project" value="TreeGrafter"/>
</dbReference>
<dbReference type="InterPro" id="IPR000847">
    <property type="entry name" value="LysR_HTH_N"/>
</dbReference>
<dbReference type="Gene3D" id="3.40.190.290">
    <property type="match status" value="1"/>
</dbReference>
<dbReference type="Proteomes" id="UP000199233">
    <property type="component" value="Unassembled WGS sequence"/>
</dbReference>
<dbReference type="Pfam" id="PF03466">
    <property type="entry name" value="LysR_substrate"/>
    <property type="match status" value="1"/>
</dbReference>
<keyword evidence="4" id="KW-0804">Transcription</keyword>
<evidence type="ECO:0000313" key="7">
    <source>
        <dbReference type="Proteomes" id="UP000199233"/>
    </source>
</evidence>
<dbReference type="InterPro" id="IPR036388">
    <property type="entry name" value="WH-like_DNA-bd_sf"/>
</dbReference>
<dbReference type="SUPFAM" id="SSF46785">
    <property type="entry name" value="Winged helix' DNA-binding domain"/>
    <property type="match status" value="1"/>
</dbReference>
<organism evidence="6 7">
    <name type="scientific">Solimonas aquatica</name>
    <dbReference type="NCBI Taxonomy" id="489703"/>
    <lineage>
        <taxon>Bacteria</taxon>
        <taxon>Pseudomonadati</taxon>
        <taxon>Pseudomonadota</taxon>
        <taxon>Gammaproteobacteria</taxon>
        <taxon>Nevskiales</taxon>
        <taxon>Nevskiaceae</taxon>
        <taxon>Solimonas</taxon>
    </lineage>
</organism>
<dbReference type="OrthoDB" id="570111at2"/>
<evidence type="ECO:0000313" key="6">
    <source>
        <dbReference type="EMBL" id="SEQ84141.1"/>
    </source>
</evidence>
<dbReference type="SUPFAM" id="SSF53850">
    <property type="entry name" value="Periplasmic binding protein-like II"/>
    <property type="match status" value="1"/>
</dbReference>
<keyword evidence="7" id="KW-1185">Reference proteome</keyword>
<dbReference type="PANTHER" id="PTHR30537">
    <property type="entry name" value="HTH-TYPE TRANSCRIPTIONAL REGULATOR"/>
    <property type="match status" value="1"/>
</dbReference>
<accession>A0A1H9JAT9</accession>
<comment type="similarity">
    <text evidence="1">Belongs to the LysR transcriptional regulatory family.</text>
</comment>
<dbReference type="RefSeq" id="WP_093287579.1">
    <property type="nucleotide sequence ID" value="NZ_FOFS01000011.1"/>
</dbReference>
<proteinExistence type="inferred from homology"/>
<evidence type="ECO:0000256" key="1">
    <source>
        <dbReference type="ARBA" id="ARBA00009437"/>
    </source>
</evidence>
<evidence type="ECO:0000256" key="2">
    <source>
        <dbReference type="ARBA" id="ARBA00023015"/>
    </source>
</evidence>
<dbReference type="PROSITE" id="PS50931">
    <property type="entry name" value="HTH_LYSR"/>
    <property type="match status" value="1"/>
</dbReference>
<dbReference type="GO" id="GO:0006351">
    <property type="term" value="P:DNA-templated transcription"/>
    <property type="evidence" value="ECO:0007669"/>
    <property type="project" value="TreeGrafter"/>
</dbReference>
<protein>
    <submittedName>
        <fullName evidence="6">DNA-binding transcriptional regulator, LysR family</fullName>
    </submittedName>
</protein>
<dbReference type="PANTHER" id="PTHR30537:SF3">
    <property type="entry name" value="TRANSCRIPTIONAL REGULATORY PROTEIN"/>
    <property type="match status" value="1"/>
</dbReference>
<reference evidence="7" key="1">
    <citation type="submission" date="2016-10" db="EMBL/GenBank/DDBJ databases">
        <authorList>
            <person name="Varghese N."/>
            <person name="Submissions S."/>
        </authorList>
    </citation>
    <scope>NUCLEOTIDE SEQUENCE [LARGE SCALE GENOMIC DNA]</scope>
    <source>
        <strain evidence="7">DSM 25927</strain>
    </source>
</reference>
<keyword evidence="3 6" id="KW-0238">DNA-binding</keyword>
<dbReference type="STRING" id="489703.SAMN04488038_11191"/>
<name>A0A1H9JAT9_9GAMM</name>